<dbReference type="EMBL" id="CP081294">
    <property type="protein sequence ID" value="QZD94124.1"/>
    <property type="molecule type" value="Genomic_DNA"/>
</dbReference>
<accession>A0ABX9A1S2</accession>
<keyword evidence="2" id="KW-1185">Reference proteome</keyword>
<dbReference type="RefSeq" id="WP_221429874.1">
    <property type="nucleotide sequence ID" value="NZ_CP081294.1"/>
</dbReference>
<reference evidence="1 2" key="1">
    <citation type="submission" date="2021-08" db="EMBL/GenBank/DDBJ databases">
        <title>Comparative Genomics Analysis of the Genus Qipengyuania Reveals Extensive Genetic Diversity and Metabolic Versatility, Including the Description of Fifteen Novel Species.</title>
        <authorList>
            <person name="Liu Y."/>
        </authorList>
    </citation>
    <scope>NUCLEOTIDE SEQUENCE [LARGE SCALE GENOMIC DNA]</scope>
    <source>
        <strain evidence="1 2">1NDH1</strain>
    </source>
</reference>
<organism evidence="1 2">
    <name type="scientific">Qipengyuania gelatinilytica</name>
    <dbReference type="NCBI Taxonomy" id="2867231"/>
    <lineage>
        <taxon>Bacteria</taxon>
        <taxon>Pseudomonadati</taxon>
        <taxon>Pseudomonadota</taxon>
        <taxon>Alphaproteobacteria</taxon>
        <taxon>Sphingomonadales</taxon>
        <taxon>Erythrobacteraceae</taxon>
        <taxon>Qipengyuania</taxon>
    </lineage>
</organism>
<dbReference type="Proteomes" id="UP000824321">
    <property type="component" value="Chromosome"/>
</dbReference>
<evidence type="ECO:0000313" key="2">
    <source>
        <dbReference type="Proteomes" id="UP000824321"/>
    </source>
</evidence>
<evidence type="ECO:0000313" key="1">
    <source>
        <dbReference type="EMBL" id="QZD94124.1"/>
    </source>
</evidence>
<sequence length="162" mass="18385">MTDWIYHAPQASPKRQAYAENVRTGDRLFHVDVLREPIAHRYRLERENSWMELCFIEERKHWQLQFSNDRNPATGLLDCWADTLPGAVTIFRECGGTEHGNVDGDEAPVRSPEVDQDFAQGLKCLAGRGGGFPPVEIKMNRALDSVINKVAQSFVQRMDLSA</sequence>
<gene>
    <name evidence="1" type="ORF">K3136_08370</name>
</gene>
<proteinExistence type="predicted"/>
<name>A0ABX9A1S2_9SPHN</name>
<protein>
    <submittedName>
        <fullName evidence="1">Uncharacterized protein</fullName>
    </submittedName>
</protein>